<feature type="domain" description="PiggyBac transposable element-derived protein" evidence="2">
    <location>
        <begin position="74"/>
        <end position="148"/>
    </location>
</feature>
<evidence type="ECO:0000313" key="3">
    <source>
        <dbReference type="EMBL" id="CAK6970582.1"/>
    </source>
</evidence>
<dbReference type="PANTHER" id="PTHR47272:SF2">
    <property type="entry name" value="PIGGYBAC TRANSPOSABLE ELEMENT-DERIVED PROTEIN 3-LIKE"/>
    <property type="match status" value="1"/>
</dbReference>
<organism evidence="3 4">
    <name type="scientific">Scomber scombrus</name>
    <name type="common">Atlantic mackerel</name>
    <name type="synonym">Scomber vernalis</name>
    <dbReference type="NCBI Taxonomy" id="13677"/>
    <lineage>
        <taxon>Eukaryota</taxon>
        <taxon>Metazoa</taxon>
        <taxon>Chordata</taxon>
        <taxon>Craniata</taxon>
        <taxon>Vertebrata</taxon>
        <taxon>Euteleostomi</taxon>
        <taxon>Actinopterygii</taxon>
        <taxon>Neopterygii</taxon>
        <taxon>Teleostei</taxon>
        <taxon>Neoteleostei</taxon>
        <taxon>Acanthomorphata</taxon>
        <taxon>Pelagiaria</taxon>
        <taxon>Scombriformes</taxon>
        <taxon>Scombridae</taxon>
        <taxon>Scomber</taxon>
    </lineage>
</organism>
<dbReference type="AlphaFoldDB" id="A0AAV1PF61"/>
<dbReference type="Proteomes" id="UP001314229">
    <property type="component" value="Unassembled WGS sequence"/>
</dbReference>
<protein>
    <submittedName>
        <fullName evidence="3">PiggyBac transposable element-derived protein 3-like</fullName>
    </submittedName>
</protein>
<sequence length="220" mass="25051">MVSRPEVVKLYNKAMGGVDLLNKLVSLYGTEIQSKKWTLKMITHAFDVAVVNSWLEYRLVAKRANIQTKDILDLLHFKMNVAQCLVRVLKTVAAKRGRPKVVKLYNKAMGGVDLLNKLVSLYGTEIQSKKWTLKMITHAFDVAVVNSWLEYRLVAKRANIQTKDILDLLHFKMNVAQCLVRVLKTVAAKRGRPSMSPEPQLVPQRPAHRQVQDVRPLPEV</sequence>
<proteinExistence type="predicted"/>
<dbReference type="Pfam" id="PF13843">
    <property type="entry name" value="DDE_Tnp_1_7"/>
    <property type="match status" value="2"/>
</dbReference>
<reference evidence="3 4" key="1">
    <citation type="submission" date="2024-01" db="EMBL/GenBank/DDBJ databases">
        <authorList>
            <person name="Alioto T."/>
            <person name="Alioto T."/>
            <person name="Gomez Garrido J."/>
        </authorList>
    </citation>
    <scope>NUCLEOTIDE SEQUENCE [LARGE SCALE GENOMIC DNA]</scope>
</reference>
<feature type="domain" description="PiggyBac transposable element-derived protein" evidence="2">
    <location>
        <begin position="3"/>
        <end position="54"/>
    </location>
</feature>
<dbReference type="PANTHER" id="PTHR47272">
    <property type="entry name" value="DDE_TNP_1_7 DOMAIN-CONTAINING PROTEIN"/>
    <property type="match status" value="1"/>
</dbReference>
<comment type="caution">
    <text evidence="3">The sequence shown here is derived from an EMBL/GenBank/DDBJ whole genome shotgun (WGS) entry which is preliminary data.</text>
</comment>
<dbReference type="InterPro" id="IPR029526">
    <property type="entry name" value="PGBD"/>
</dbReference>
<feature type="region of interest" description="Disordered" evidence="1">
    <location>
        <begin position="191"/>
        <end position="220"/>
    </location>
</feature>
<evidence type="ECO:0000313" key="4">
    <source>
        <dbReference type="Proteomes" id="UP001314229"/>
    </source>
</evidence>
<evidence type="ECO:0000256" key="1">
    <source>
        <dbReference type="SAM" id="MobiDB-lite"/>
    </source>
</evidence>
<name>A0AAV1PF61_SCOSC</name>
<evidence type="ECO:0000259" key="2">
    <source>
        <dbReference type="Pfam" id="PF13843"/>
    </source>
</evidence>
<feature type="compositionally biased region" description="Basic and acidic residues" evidence="1">
    <location>
        <begin position="210"/>
        <end position="220"/>
    </location>
</feature>
<gene>
    <name evidence="3" type="ORF">FSCOSCO3_A007038</name>
</gene>
<accession>A0AAV1PF61</accession>
<keyword evidence="4" id="KW-1185">Reference proteome</keyword>
<dbReference type="EMBL" id="CAWUFR010000160">
    <property type="protein sequence ID" value="CAK6970582.1"/>
    <property type="molecule type" value="Genomic_DNA"/>
</dbReference>